<dbReference type="CDD" id="cd16916">
    <property type="entry name" value="HATPase_CheA-like"/>
    <property type="match status" value="1"/>
</dbReference>
<dbReference type="InterPro" id="IPR004358">
    <property type="entry name" value="Sig_transdc_His_kin-like_C"/>
</dbReference>
<dbReference type="InterPro" id="IPR036061">
    <property type="entry name" value="CheW-like_dom_sf"/>
</dbReference>
<dbReference type="SMART" id="SM00073">
    <property type="entry name" value="HPT"/>
    <property type="match status" value="1"/>
</dbReference>
<sequence length="700" mass="75990">MTLDLTAALQTYTVESQELLEEMERALLALEAGREDPDLIDAIFRSAHTIKGSSGMFGLDTVVAFAHEVETLLEAVRSGQQPIDATLVPLLLRCHDHIAALVQSTPDEDAPADLMAQGDALTAQLHAWLGGAPGDTRASDDAWHISLRCGQELFRDGMDPLSILRYLGTLGELISVTTLDDALPHAERMDPTSCYLGFEIDLKTEADKQAIDAAFEFIRESSQVHLIPPGSKPAQWAELIQALPEGHDKLGEILVSTGVLTRHELAAAMGIQVIDSPAKPLGEILVEQGLAPREAVNAALGRQMHAGRTGGERYVRVEADKLDRLVDLVGELVISSTVTTLRASHSNDRALQEAVATSSRFIEEVRDAALGLRMVPIGGTFSRFQRVVHDLSQELGKQIELVISGGETELDKTVVDRIGDPLTHLVRNAIDHAIETPEERQAAGKNPLGRLQLNAHHENGCILIELSDDGRGLDRQRIANKAIERGLIDSVEGLPDQDVFQLIFAPGFSTAEQVSNLSGRGVGMDVVKRTIEDLRGTVELENRPGQGATVRLRMPLTLAIIDGFLVSVGDARYVVPLDTVEECMELSEVGRRDYLDLRGEVLPFLRLRDLLHDASERPARQSVVVVSYAGKKAGLVVDRLLGELQTVIKPLGEVFSALKWISGCTVLDVGQVGLILDVPVLVDQAERREAASGHLTTASR</sequence>
<evidence type="ECO:0000256" key="2">
    <source>
        <dbReference type="ARBA" id="ARBA00012438"/>
    </source>
</evidence>
<proteinExistence type="predicted"/>
<dbReference type="SMART" id="SM00260">
    <property type="entry name" value="CheW"/>
    <property type="match status" value="1"/>
</dbReference>
<dbReference type="SUPFAM" id="SSF55874">
    <property type="entry name" value="ATPase domain of HSP90 chaperone/DNA topoisomerase II/histidine kinase"/>
    <property type="match status" value="1"/>
</dbReference>
<dbReference type="InterPro" id="IPR051315">
    <property type="entry name" value="Bact_Chemotaxis_CheA"/>
</dbReference>
<dbReference type="PRINTS" id="PR00344">
    <property type="entry name" value="BCTRLSENSOR"/>
</dbReference>
<dbReference type="Pfam" id="PF02895">
    <property type="entry name" value="H-kinase_dim"/>
    <property type="match status" value="1"/>
</dbReference>
<dbReference type="Pfam" id="PF02518">
    <property type="entry name" value="HATPase_c"/>
    <property type="match status" value="1"/>
</dbReference>
<organism evidence="16 17">
    <name type="scientific">Thiorhodococcus fuscus</name>
    <dbReference type="NCBI Taxonomy" id="527200"/>
    <lineage>
        <taxon>Bacteria</taxon>
        <taxon>Pseudomonadati</taxon>
        <taxon>Pseudomonadota</taxon>
        <taxon>Gammaproteobacteria</taxon>
        <taxon>Chromatiales</taxon>
        <taxon>Chromatiaceae</taxon>
        <taxon>Thiorhodococcus</taxon>
    </lineage>
</organism>
<evidence type="ECO:0000256" key="5">
    <source>
        <dbReference type="ARBA" id="ARBA00022553"/>
    </source>
</evidence>
<dbReference type="Gene3D" id="1.20.120.160">
    <property type="entry name" value="HPT domain"/>
    <property type="match status" value="1"/>
</dbReference>
<evidence type="ECO:0000313" key="16">
    <source>
        <dbReference type="EMBL" id="MFD2112326.1"/>
    </source>
</evidence>
<feature type="domain" description="HPt" evidence="15">
    <location>
        <begin position="1"/>
        <end position="105"/>
    </location>
</feature>
<evidence type="ECO:0000259" key="15">
    <source>
        <dbReference type="PROSITE" id="PS50894"/>
    </source>
</evidence>
<keyword evidence="7" id="KW-0547">Nucleotide-binding</keyword>
<dbReference type="GO" id="GO:0004673">
    <property type="term" value="F:protein histidine kinase activity"/>
    <property type="evidence" value="ECO:0007669"/>
    <property type="project" value="UniProtKB-EC"/>
</dbReference>
<feature type="modified residue" description="Phosphohistidine" evidence="12">
    <location>
        <position position="48"/>
    </location>
</feature>
<comment type="function">
    <text evidence="11">Involved in the transmission of sensory signals from the chemoreceptors to the flagellar motors. CheA is autophosphorylated; it can transfer its phosphate group to either CheB or CheY.</text>
</comment>
<dbReference type="InterPro" id="IPR008207">
    <property type="entry name" value="Sig_transdc_His_kin_Hpt_dom"/>
</dbReference>
<keyword evidence="9" id="KW-0067">ATP-binding</keyword>
<dbReference type="InterPro" id="IPR003594">
    <property type="entry name" value="HATPase_dom"/>
</dbReference>
<dbReference type="InterPro" id="IPR004105">
    <property type="entry name" value="CheA-like_dim"/>
</dbReference>
<feature type="domain" description="Histidine kinase" evidence="13">
    <location>
        <begin position="359"/>
        <end position="558"/>
    </location>
</feature>
<dbReference type="InterPro" id="IPR036641">
    <property type="entry name" value="HPT_dom_sf"/>
</dbReference>
<keyword evidence="10" id="KW-0902">Two-component regulatory system</keyword>
<keyword evidence="8" id="KW-0418">Kinase</keyword>
<dbReference type="Pfam" id="PF01584">
    <property type="entry name" value="CheW"/>
    <property type="match status" value="1"/>
</dbReference>
<gene>
    <name evidence="16" type="ORF">ACFSJC_10790</name>
</gene>
<keyword evidence="4" id="KW-0145">Chemotaxis</keyword>
<accession>A0ABW4Y830</accession>
<dbReference type="PANTHER" id="PTHR43395">
    <property type="entry name" value="SENSOR HISTIDINE KINASE CHEA"/>
    <property type="match status" value="1"/>
</dbReference>
<dbReference type="SUPFAM" id="SSF47226">
    <property type="entry name" value="Histidine-containing phosphotransfer domain, HPT domain"/>
    <property type="match status" value="1"/>
</dbReference>
<name>A0ABW4Y830_9GAMM</name>
<dbReference type="SMART" id="SM00387">
    <property type="entry name" value="HATPase_c"/>
    <property type="match status" value="1"/>
</dbReference>
<evidence type="ECO:0000256" key="1">
    <source>
        <dbReference type="ARBA" id="ARBA00000085"/>
    </source>
</evidence>
<evidence type="ECO:0000256" key="12">
    <source>
        <dbReference type="PROSITE-ProRule" id="PRU00110"/>
    </source>
</evidence>
<dbReference type="CDD" id="cd00088">
    <property type="entry name" value="HPT"/>
    <property type="match status" value="1"/>
</dbReference>
<evidence type="ECO:0000256" key="9">
    <source>
        <dbReference type="ARBA" id="ARBA00022840"/>
    </source>
</evidence>
<comment type="catalytic activity">
    <reaction evidence="1">
        <text>ATP + protein L-histidine = ADP + protein N-phospho-L-histidine.</text>
        <dbReference type="EC" id="2.7.13.3"/>
    </reaction>
</comment>
<dbReference type="SMART" id="SM01231">
    <property type="entry name" value="H-kinase_dim"/>
    <property type="match status" value="1"/>
</dbReference>
<dbReference type="SUPFAM" id="SSF50341">
    <property type="entry name" value="CheW-like"/>
    <property type="match status" value="1"/>
</dbReference>
<dbReference type="InterPro" id="IPR037257">
    <property type="entry name" value="T2SS_E_N_sf"/>
</dbReference>
<reference evidence="17" key="1">
    <citation type="journal article" date="2019" name="Int. J. Syst. Evol. Microbiol.">
        <title>The Global Catalogue of Microorganisms (GCM) 10K type strain sequencing project: providing services to taxonomists for standard genome sequencing and annotation.</title>
        <authorList>
            <consortium name="The Broad Institute Genomics Platform"/>
            <consortium name="The Broad Institute Genome Sequencing Center for Infectious Disease"/>
            <person name="Wu L."/>
            <person name="Ma J."/>
        </authorList>
    </citation>
    <scope>NUCLEOTIDE SEQUENCE [LARGE SCALE GENOMIC DNA]</scope>
    <source>
        <strain evidence="17">KACC 12597</strain>
    </source>
</reference>
<comment type="caution">
    <text evidence="16">The sequence shown here is derived from an EMBL/GenBank/DDBJ whole genome shotgun (WGS) entry which is preliminary data.</text>
</comment>
<evidence type="ECO:0000259" key="13">
    <source>
        <dbReference type="PROSITE" id="PS50109"/>
    </source>
</evidence>
<dbReference type="Proteomes" id="UP001597337">
    <property type="component" value="Unassembled WGS sequence"/>
</dbReference>
<dbReference type="InterPro" id="IPR036890">
    <property type="entry name" value="HATPase_C_sf"/>
</dbReference>
<evidence type="ECO:0000256" key="11">
    <source>
        <dbReference type="ARBA" id="ARBA00035100"/>
    </source>
</evidence>
<dbReference type="PANTHER" id="PTHR43395:SF10">
    <property type="entry name" value="CHEMOTAXIS PROTEIN CHEA"/>
    <property type="match status" value="1"/>
</dbReference>
<dbReference type="Gene3D" id="3.30.565.10">
    <property type="entry name" value="Histidine kinase-like ATPase, C-terminal domain"/>
    <property type="match status" value="1"/>
</dbReference>
<dbReference type="EMBL" id="JBHUHX010000024">
    <property type="protein sequence ID" value="MFD2112326.1"/>
    <property type="molecule type" value="Genomic_DNA"/>
</dbReference>
<evidence type="ECO:0000256" key="6">
    <source>
        <dbReference type="ARBA" id="ARBA00022679"/>
    </source>
</evidence>
<dbReference type="InterPro" id="IPR002545">
    <property type="entry name" value="CheW-lke_dom"/>
</dbReference>
<dbReference type="Gene3D" id="2.30.30.40">
    <property type="entry name" value="SH3 Domains"/>
    <property type="match status" value="1"/>
</dbReference>
<dbReference type="SUPFAM" id="SSF160246">
    <property type="entry name" value="EspE N-terminal domain-like"/>
    <property type="match status" value="1"/>
</dbReference>
<dbReference type="Gene3D" id="1.10.287.560">
    <property type="entry name" value="Histidine kinase CheA-like, homodimeric domain"/>
    <property type="match status" value="1"/>
</dbReference>
<evidence type="ECO:0000256" key="10">
    <source>
        <dbReference type="ARBA" id="ARBA00023012"/>
    </source>
</evidence>
<evidence type="ECO:0000256" key="7">
    <source>
        <dbReference type="ARBA" id="ARBA00022741"/>
    </source>
</evidence>
<dbReference type="PROSITE" id="PS50109">
    <property type="entry name" value="HIS_KIN"/>
    <property type="match status" value="1"/>
</dbReference>
<keyword evidence="6 16" id="KW-0808">Transferase</keyword>
<dbReference type="SUPFAM" id="SSF47384">
    <property type="entry name" value="Homodimeric domain of signal transducing histidine kinase"/>
    <property type="match status" value="1"/>
</dbReference>
<dbReference type="InterPro" id="IPR005467">
    <property type="entry name" value="His_kinase_dom"/>
</dbReference>
<protein>
    <recommendedName>
        <fullName evidence="3">Chemotaxis protein CheA</fullName>
        <ecNumber evidence="2">2.7.13.3</ecNumber>
    </recommendedName>
</protein>
<evidence type="ECO:0000259" key="14">
    <source>
        <dbReference type="PROSITE" id="PS50851"/>
    </source>
</evidence>
<feature type="domain" description="CheW-like" evidence="14">
    <location>
        <begin position="550"/>
        <end position="687"/>
    </location>
</feature>
<evidence type="ECO:0000256" key="8">
    <source>
        <dbReference type="ARBA" id="ARBA00022777"/>
    </source>
</evidence>
<keyword evidence="17" id="KW-1185">Reference proteome</keyword>
<evidence type="ECO:0000256" key="3">
    <source>
        <dbReference type="ARBA" id="ARBA00021495"/>
    </source>
</evidence>
<dbReference type="EC" id="2.7.13.3" evidence="2"/>
<dbReference type="Pfam" id="PF01627">
    <property type="entry name" value="Hpt"/>
    <property type="match status" value="1"/>
</dbReference>
<keyword evidence="5 12" id="KW-0597">Phosphoprotein</keyword>
<dbReference type="RefSeq" id="WP_386026510.1">
    <property type="nucleotide sequence ID" value="NZ_JBHUHX010000024.1"/>
</dbReference>
<dbReference type="PROSITE" id="PS50894">
    <property type="entry name" value="HPT"/>
    <property type="match status" value="1"/>
</dbReference>
<dbReference type="InterPro" id="IPR037006">
    <property type="entry name" value="CheA-like_homodim_sf"/>
</dbReference>
<dbReference type="PROSITE" id="PS50851">
    <property type="entry name" value="CHEW"/>
    <property type="match status" value="1"/>
</dbReference>
<evidence type="ECO:0000313" key="17">
    <source>
        <dbReference type="Proteomes" id="UP001597337"/>
    </source>
</evidence>
<evidence type="ECO:0000256" key="4">
    <source>
        <dbReference type="ARBA" id="ARBA00022500"/>
    </source>
</evidence>
<dbReference type="InterPro" id="IPR036097">
    <property type="entry name" value="HisK_dim/P_sf"/>
</dbReference>